<dbReference type="GO" id="GO:0046872">
    <property type="term" value="F:metal ion binding"/>
    <property type="evidence" value="ECO:0007669"/>
    <property type="project" value="UniProtKB-KW"/>
</dbReference>
<organism evidence="8 9">
    <name type="scientific">Ceratopteris richardii</name>
    <name type="common">Triangle waterfern</name>
    <dbReference type="NCBI Taxonomy" id="49495"/>
    <lineage>
        <taxon>Eukaryota</taxon>
        <taxon>Viridiplantae</taxon>
        <taxon>Streptophyta</taxon>
        <taxon>Embryophyta</taxon>
        <taxon>Tracheophyta</taxon>
        <taxon>Polypodiopsida</taxon>
        <taxon>Polypodiidae</taxon>
        <taxon>Polypodiales</taxon>
        <taxon>Pteridineae</taxon>
        <taxon>Pteridaceae</taxon>
        <taxon>Parkerioideae</taxon>
        <taxon>Ceratopteris</taxon>
    </lineage>
</organism>
<name>A0A8T2SU34_CERRI</name>
<dbReference type="SUPFAM" id="SSF55811">
    <property type="entry name" value="Nudix"/>
    <property type="match status" value="1"/>
</dbReference>
<evidence type="ECO:0000259" key="7">
    <source>
        <dbReference type="PROSITE" id="PS51462"/>
    </source>
</evidence>
<evidence type="ECO:0000256" key="6">
    <source>
        <dbReference type="ARBA" id="ARBA00023211"/>
    </source>
</evidence>
<dbReference type="Pfam" id="PF00293">
    <property type="entry name" value="NUDIX"/>
    <property type="match status" value="1"/>
</dbReference>
<dbReference type="InterPro" id="IPR000086">
    <property type="entry name" value="NUDIX_hydrolase_dom"/>
</dbReference>
<dbReference type="GO" id="GO:0006637">
    <property type="term" value="P:acyl-CoA metabolic process"/>
    <property type="evidence" value="ECO:0007669"/>
    <property type="project" value="UniProtKB-ARBA"/>
</dbReference>
<dbReference type="GO" id="GO:0010945">
    <property type="term" value="F:coenzyme A diphosphatase activity"/>
    <property type="evidence" value="ECO:0007669"/>
    <property type="project" value="InterPro"/>
</dbReference>
<dbReference type="GO" id="GO:0015937">
    <property type="term" value="P:coenzyme A biosynthetic process"/>
    <property type="evidence" value="ECO:0007669"/>
    <property type="project" value="UniProtKB-ARBA"/>
</dbReference>
<dbReference type="OMA" id="IGRCEAQ"/>
<dbReference type="AlphaFoldDB" id="A0A8T2SU34"/>
<keyword evidence="5" id="KW-0460">Magnesium</keyword>
<feature type="domain" description="Nudix hydrolase" evidence="7">
    <location>
        <begin position="110"/>
        <end position="249"/>
    </location>
</feature>
<dbReference type="PANTHER" id="PTHR12992">
    <property type="entry name" value="NUDIX HYDROLASE"/>
    <property type="match status" value="1"/>
</dbReference>
<evidence type="ECO:0000256" key="1">
    <source>
        <dbReference type="ARBA" id="ARBA00001936"/>
    </source>
</evidence>
<accession>A0A8T2SU34</accession>
<dbReference type="PROSITE" id="PS51462">
    <property type="entry name" value="NUDIX"/>
    <property type="match status" value="1"/>
</dbReference>
<evidence type="ECO:0000256" key="3">
    <source>
        <dbReference type="ARBA" id="ARBA00022723"/>
    </source>
</evidence>
<evidence type="ECO:0000313" key="8">
    <source>
        <dbReference type="EMBL" id="KAH7365863.1"/>
    </source>
</evidence>
<dbReference type="EMBL" id="CM035423">
    <property type="protein sequence ID" value="KAH7365863.1"/>
    <property type="molecule type" value="Genomic_DNA"/>
</dbReference>
<evidence type="ECO:0000256" key="4">
    <source>
        <dbReference type="ARBA" id="ARBA00022801"/>
    </source>
</evidence>
<dbReference type="Gene3D" id="3.90.79.10">
    <property type="entry name" value="Nucleoside Triphosphate Pyrophosphohydrolase"/>
    <property type="match status" value="1"/>
</dbReference>
<dbReference type="InterPro" id="IPR045121">
    <property type="entry name" value="CoAse"/>
</dbReference>
<gene>
    <name evidence="8" type="ORF">KP509_18G050000</name>
</gene>
<dbReference type="CDD" id="cd03426">
    <property type="entry name" value="NUDIX_CoAse_Nudt7"/>
    <property type="match status" value="1"/>
</dbReference>
<keyword evidence="9" id="KW-1185">Reference proteome</keyword>
<protein>
    <recommendedName>
        <fullName evidence="7">Nudix hydrolase domain-containing protein</fullName>
    </recommendedName>
</protein>
<comment type="caution">
    <text evidence="8">The sequence shown here is derived from an EMBL/GenBank/DDBJ whole genome shotgun (WGS) entry which is preliminary data.</text>
</comment>
<sequence length="300" mass="33591">MTWAIVCLGVTLASVFGFLRRRLLCRMTKGGGFNMSHGFACRAHAPSINRYDASFEGAIDGWRTLELWKLAEQRRALHDGPSDSDDVSSNIGLPRSVAMSNRNLKLAFSRSYAAVLVGLFQNEHGEIRVILTKRSQTLSSHSGEVALPGGKRDQEDVDDVATALREAKEEIGLDPSLVKVLTTIEPFITKKLLRVTPVIGLITEKSNFMPIPNPGEVDAVFDVPLEMFLKDQGHRCEDRKWLGFTFRLHFFEHEVGDEKFLIWGLTASILVRCASFIYRRPPEFEKVDDPNHPGGKAPRL</sequence>
<comment type="cofactor">
    <cofactor evidence="1">
        <name>Mn(2+)</name>
        <dbReference type="ChEBI" id="CHEBI:29035"/>
    </cofactor>
</comment>
<evidence type="ECO:0000313" key="9">
    <source>
        <dbReference type="Proteomes" id="UP000825935"/>
    </source>
</evidence>
<dbReference type="GO" id="GO:0008893">
    <property type="term" value="F:guanosine-3',5'-bis(diphosphate) 3'-diphosphatase activity"/>
    <property type="evidence" value="ECO:0007669"/>
    <property type="project" value="UniProtKB-ARBA"/>
</dbReference>
<dbReference type="InterPro" id="IPR015797">
    <property type="entry name" value="NUDIX_hydrolase-like_dom_sf"/>
</dbReference>
<dbReference type="PANTHER" id="PTHR12992:SF24">
    <property type="entry name" value="PEROXISOMAL COENZYME A DIPHOSPHATASE NUDT7"/>
    <property type="match status" value="1"/>
</dbReference>
<dbReference type="Proteomes" id="UP000825935">
    <property type="component" value="Chromosome 18"/>
</dbReference>
<dbReference type="FunFam" id="3.90.79.10:FF:000036">
    <property type="entry name" value="Nudix hydrolase 11"/>
    <property type="match status" value="1"/>
</dbReference>
<dbReference type="GO" id="GO:0005737">
    <property type="term" value="C:cytoplasm"/>
    <property type="evidence" value="ECO:0007669"/>
    <property type="project" value="UniProtKB-ARBA"/>
</dbReference>
<dbReference type="OrthoDB" id="206213at2759"/>
<reference evidence="8" key="1">
    <citation type="submission" date="2021-08" db="EMBL/GenBank/DDBJ databases">
        <title>WGS assembly of Ceratopteris richardii.</title>
        <authorList>
            <person name="Marchant D.B."/>
            <person name="Chen G."/>
            <person name="Jenkins J."/>
            <person name="Shu S."/>
            <person name="Leebens-Mack J."/>
            <person name="Grimwood J."/>
            <person name="Schmutz J."/>
            <person name="Soltis P."/>
            <person name="Soltis D."/>
            <person name="Chen Z.-H."/>
        </authorList>
    </citation>
    <scope>NUCLEOTIDE SEQUENCE</scope>
    <source>
        <strain evidence="8">Whitten #5841</strain>
        <tissue evidence="8">Leaf</tissue>
    </source>
</reference>
<evidence type="ECO:0000256" key="5">
    <source>
        <dbReference type="ARBA" id="ARBA00022842"/>
    </source>
</evidence>
<keyword evidence="3" id="KW-0479">Metal-binding</keyword>
<keyword evidence="4" id="KW-0378">Hydrolase</keyword>
<dbReference type="GO" id="GO:0015938">
    <property type="term" value="P:coenzyme A catabolic process"/>
    <property type="evidence" value="ECO:0007669"/>
    <property type="project" value="TreeGrafter"/>
</dbReference>
<evidence type="ECO:0000256" key="2">
    <source>
        <dbReference type="ARBA" id="ARBA00001946"/>
    </source>
</evidence>
<keyword evidence="6" id="KW-0464">Manganese</keyword>
<proteinExistence type="predicted"/>
<comment type="cofactor">
    <cofactor evidence="2">
        <name>Mg(2+)</name>
        <dbReference type="ChEBI" id="CHEBI:18420"/>
    </cofactor>
</comment>